<dbReference type="AlphaFoldDB" id="A0A498KRS0"/>
<comment type="caution">
    <text evidence="6">The sequence shown here is derived from an EMBL/GenBank/DDBJ whole genome shotgun (WGS) entry which is preliminary data.</text>
</comment>
<keyword evidence="2" id="KW-0805">Transcription regulation</keyword>
<reference evidence="6 7" key="1">
    <citation type="submission" date="2018-10" db="EMBL/GenBank/DDBJ databases">
        <title>A high-quality apple genome assembly.</title>
        <authorList>
            <person name="Hu J."/>
        </authorList>
    </citation>
    <scope>NUCLEOTIDE SEQUENCE [LARGE SCALE GENOMIC DNA]</scope>
    <source>
        <strain evidence="7">cv. HFTH1</strain>
        <tissue evidence="6">Young leaf</tissue>
    </source>
</reference>
<feature type="short sequence motif" description="VHIID" evidence="5">
    <location>
        <begin position="35"/>
        <end position="39"/>
    </location>
</feature>
<dbReference type="PANTHER" id="PTHR31636">
    <property type="entry name" value="OSJNBA0084A10.13 PROTEIN-RELATED"/>
    <property type="match status" value="1"/>
</dbReference>
<dbReference type="GO" id="GO:0005634">
    <property type="term" value="C:nucleus"/>
    <property type="evidence" value="ECO:0007669"/>
    <property type="project" value="UniProtKB-SubCell"/>
</dbReference>
<keyword evidence="4" id="KW-0539">Nucleus</keyword>
<proteinExistence type="inferred from homology"/>
<accession>A0A498KRS0</accession>
<evidence type="ECO:0000256" key="1">
    <source>
        <dbReference type="ARBA" id="ARBA00004123"/>
    </source>
</evidence>
<evidence type="ECO:0000313" key="7">
    <source>
        <dbReference type="Proteomes" id="UP000290289"/>
    </source>
</evidence>
<sequence>MSAFQMLQELSPYLKFVHFTANQAILEATHGVNEIHVIDFDIMEGSQWPSLMVDLATKGGPAASLRVIAFTVDDQQLLTKPE</sequence>
<dbReference type="EMBL" id="RDQH01000327">
    <property type="protein sequence ID" value="RXI09144.1"/>
    <property type="molecule type" value="Genomic_DNA"/>
</dbReference>
<keyword evidence="7" id="KW-1185">Reference proteome</keyword>
<evidence type="ECO:0000256" key="3">
    <source>
        <dbReference type="ARBA" id="ARBA00023163"/>
    </source>
</evidence>
<comment type="caution">
    <text evidence="5">Lacks conserved residue(s) required for the propagation of feature annotation.</text>
</comment>
<feature type="region of interest" description="VHIID" evidence="5">
    <location>
        <begin position="4"/>
        <end position="69"/>
    </location>
</feature>
<dbReference type="Proteomes" id="UP000290289">
    <property type="component" value="Chromosome 1"/>
</dbReference>
<dbReference type="PROSITE" id="PS50985">
    <property type="entry name" value="GRAS"/>
    <property type="match status" value="1"/>
</dbReference>
<evidence type="ECO:0000256" key="5">
    <source>
        <dbReference type="PROSITE-ProRule" id="PRU01191"/>
    </source>
</evidence>
<evidence type="ECO:0000313" key="6">
    <source>
        <dbReference type="EMBL" id="RXI09144.1"/>
    </source>
</evidence>
<keyword evidence="3" id="KW-0804">Transcription</keyword>
<evidence type="ECO:0000256" key="4">
    <source>
        <dbReference type="ARBA" id="ARBA00023242"/>
    </source>
</evidence>
<comment type="subcellular location">
    <subcellularLocation>
        <location evidence="1">Nucleus</location>
    </subcellularLocation>
</comment>
<evidence type="ECO:0000256" key="2">
    <source>
        <dbReference type="ARBA" id="ARBA00023015"/>
    </source>
</evidence>
<dbReference type="InterPro" id="IPR005202">
    <property type="entry name" value="TF_GRAS"/>
</dbReference>
<gene>
    <name evidence="6" type="ORF">DVH24_023305</name>
</gene>
<name>A0A498KRS0_MALDO</name>
<protein>
    <submittedName>
        <fullName evidence="6">Uncharacterized protein</fullName>
    </submittedName>
</protein>
<organism evidence="6 7">
    <name type="scientific">Malus domestica</name>
    <name type="common">Apple</name>
    <name type="synonym">Pyrus malus</name>
    <dbReference type="NCBI Taxonomy" id="3750"/>
    <lineage>
        <taxon>Eukaryota</taxon>
        <taxon>Viridiplantae</taxon>
        <taxon>Streptophyta</taxon>
        <taxon>Embryophyta</taxon>
        <taxon>Tracheophyta</taxon>
        <taxon>Spermatophyta</taxon>
        <taxon>Magnoliopsida</taxon>
        <taxon>eudicotyledons</taxon>
        <taxon>Gunneridae</taxon>
        <taxon>Pentapetalae</taxon>
        <taxon>rosids</taxon>
        <taxon>fabids</taxon>
        <taxon>Rosales</taxon>
        <taxon>Rosaceae</taxon>
        <taxon>Amygdaloideae</taxon>
        <taxon>Maleae</taxon>
        <taxon>Malus</taxon>
    </lineage>
</organism>
<dbReference type="Pfam" id="PF03514">
    <property type="entry name" value="GRAS"/>
    <property type="match status" value="1"/>
</dbReference>
<comment type="similarity">
    <text evidence="5">Belongs to the GRAS family.</text>
</comment>